<evidence type="ECO:0000256" key="6">
    <source>
        <dbReference type="ARBA" id="ARBA00023242"/>
    </source>
</evidence>
<dbReference type="FunFam" id="2.30.31.10:FF:000007">
    <property type="entry name" value="Transcriptional coactivator p15 (Pc4), putative"/>
    <property type="match status" value="1"/>
</dbReference>
<dbReference type="Gene3D" id="2.30.31.10">
    <property type="entry name" value="Transcriptional Coactivator Pc4, Chain A"/>
    <property type="match status" value="1"/>
</dbReference>
<keyword evidence="6" id="KW-0539">Nucleus</keyword>
<evidence type="ECO:0000256" key="2">
    <source>
        <dbReference type="ARBA" id="ARBA00009001"/>
    </source>
</evidence>
<organism evidence="9 10">
    <name type="scientific">Entamoeba histolytica HM-3:IMSS</name>
    <dbReference type="NCBI Taxonomy" id="885315"/>
    <lineage>
        <taxon>Eukaryota</taxon>
        <taxon>Amoebozoa</taxon>
        <taxon>Evosea</taxon>
        <taxon>Archamoebae</taxon>
        <taxon>Mastigamoebida</taxon>
        <taxon>Entamoebidae</taxon>
        <taxon>Entamoeba</taxon>
    </lineage>
</organism>
<keyword evidence="4" id="KW-0238">DNA-binding</keyword>
<dbReference type="InterPro" id="IPR003173">
    <property type="entry name" value="PC4_C"/>
</dbReference>
<dbReference type="SUPFAM" id="SSF54447">
    <property type="entry name" value="ssDNA-binding transcriptional regulator domain"/>
    <property type="match status" value="1"/>
</dbReference>
<dbReference type="Proteomes" id="UP000030780">
    <property type="component" value="Unassembled WGS sequence"/>
</dbReference>
<accession>M7W9T4</accession>
<dbReference type="Pfam" id="PF02229">
    <property type="entry name" value="PC4"/>
    <property type="match status" value="1"/>
</dbReference>
<feature type="compositionally biased region" description="Basic and acidic residues" evidence="7">
    <location>
        <begin position="1"/>
        <end position="29"/>
    </location>
</feature>
<feature type="domain" description="Transcriptional coactivator p15 (PC4) C-terminal" evidence="8">
    <location>
        <begin position="92"/>
        <end position="141"/>
    </location>
</feature>
<evidence type="ECO:0000256" key="1">
    <source>
        <dbReference type="ARBA" id="ARBA00004123"/>
    </source>
</evidence>
<dbReference type="EMBL" id="KB637263">
    <property type="protein sequence ID" value="EMS17057.1"/>
    <property type="molecule type" value="Genomic_DNA"/>
</dbReference>
<comment type="subcellular location">
    <subcellularLocation>
        <location evidence="1">Nucleus</location>
    </subcellularLocation>
</comment>
<dbReference type="InterPro" id="IPR009044">
    <property type="entry name" value="ssDNA-bd_transcriptional_reg"/>
</dbReference>
<feature type="region of interest" description="Disordered" evidence="7">
    <location>
        <begin position="1"/>
        <end position="79"/>
    </location>
</feature>
<name>M7W9T4_ENTHI</name>
<evidence type="ECO:0000313" key="10">
    <source>
        <dbReference type="Proteomes" id="UP000030780"/>
    </source>
</evidence>
<dbReference type="OrthoDB" id="20677at2759"/>
<reference evidence="9 10" key="1">
    <citation type="submission" date="2013-01" db="EMBL/GenBank/DDBJ databases">
        <authorList>
            <person name="Inman J."/>
            <person name="Zafar N."/>
            <person name="Lorenzi H."/>
            <person name="Caler E."/>
        </authorList>
    </citation>
    <scope>NUCLEOTIDE SEQUENCE [LARGE SCALE GENOMIC DNA]</scope>
    <source>
        <strain evidence="9 10">HM-3:IMSS</strain>
    </source>
</reference>
<dbReference type="GO" id="GO:0005634">
    <property type="term" value="C:nucleus"/>
    <property type="evidence" value="ECO:0007669"/>
    <property type="project" value="UniProtKB-SubCell"/>
</dbReference>
<gene>
    <name evidence="9" type="ORF">KM1_279150</name>
</gene>
<keyword evidence="3" id="KW-0805">Transcription regulation</keyword>
<dbReference type="GO" id="GO:0003677">
    <property type="term" value="F:DNA binding"/>
    <property type="evidence" value="ECO:0007669"/>
    <property type="project" value="UniProtKB-KW"/>
</dbReference>
<evidence type="ECO:0000256" key="5">
    <source>
        <dbReference type="ARBA" id="ARBA00023163"/>
    </source>
</evidence>
<protein>
    <submittedName>
        <fullName evidence="9">Transcriptional coactivator p15 (Pc4) protein</fullName>
    </submittedName>
</protein>
<comment type="similarity">
    <text evidence="2">Belongs to the transcriptional coactivator PC4 family.</text>
</comment>
<sequence length="151" mass="18041">MSDKKPKHKSQDEEKEVEKTDKKKAKKEETEEESEEKKVIHKDKKGIKKKAKKEQEDSSSEESEEEKVSKKKAKKEKKEELKLPFDGDKYVQLGERKYVRLNQFRGTKYIDVREFYERDGELNPGQKGISLKDYEFEELVNNIDKIKKWIK</sequence>
<dbReference type="InterPro" id="IPR045125">
    <property type="entry name" value="Sub1/Tcp4-like"/>
</dbReference>
<dbReference type="AlphaFoldDB" id="M7W9T4"/>
<dbReference type="VEuPathDB" id="AmoebaDB:KM1_279150"/>
<dbReference type="PANTHER" id="PTHR13215">
    <property type="entry name" value="RNA POLYMERASE II TRANSCRIPTIONAL COACTIVATOR"/>
    <property type="match status" value="1"/>
</dbReference>
<dbReference type="GO" id="GO:0060261">
    <property type="term" value="P:positive regulation of transcription initiation by RNA polymerase II"/>
    <property type="evidence" value="ECO:0007669"/>
    <property type="project" value="InterPro"/>
</dbReference>
<dbReference type="InterPro" id="IPR017415">
    <property type="entry name" value="KELP"/>
</dbReference>
<evidence type="ECO:0000256" key="3">
    <source>
        <dbReference type="ARBA" id="ARBA00023015"/>
    </source>
</evidence>
<keyword evidence="5" id="KW-0804">Transcription</keyword>
<evidence type="ECO:0000256" key="4">
    <source>
        <dbReference type="ARBA" id="ARBA00023125"/>
    </source>
</evidence>
<evidence type="ECO:0000256" key="7">
    <source>
        <dbReference type="SAM" id="MobiDB-lite"/>
    </source>
</evidence>
<dbReference type="PIRSF" id="PIRSF038156">
    <property type="entry name" value="RNA_pol_II_KELP"/>
    <property type="match status" value="1"/>
</dbReference>
<proteinExistence type="inferred from homology"/>
<evidence type="ECO:0000259" key="8">
    <source>
        <dbReference type="Pfam" id="PF02229"/>
    </source>
</evidence>
<feature type="compositionally biased region" description="Basic residues" evidence="7">
    <location>
        <begin position="39"/>
        <end position="52"/>
    </location>
</feature>
<dbReference type="GO" id="GO:0003713">
    <property type="term" value="F:transcription coactivator activity"/>
    <property type="evidence" value="ECO:0007669"/>
    <property type="project" value="InterPro"/>
</dbReference>
<evidence type="ECO:0000313" key="9">
    <source>
        <dbReference type="EMBL" id="EMS17057.1"/>
    </source>
</evidence>